<evidence type="ECO:0000313" key="1">
    <source>
        <dbReference type="EMBL" id="SVD57713.1"/>
    </source>
</evidence>
<organism evidence="1">
    <name type="scientific">marine metagenome</name>
    <dbReference type="NCBI Taxonomy" id="408172"/>
    <lineage>
        <taxon>unclassified sequences</taxon>
        <taxon>metagenomes</taxon>
        <taxon>ecological metagenomes</taxon>
    </lineage>
</organism>
<proteinExistence type="predicted"/>
<dbReference type="AlphaFoldDB" id="A0A382WG06"/>
<dbReference type="EMBL" id="UINC01159556">
    <property type="protein sequence ID" value="SVD57713.1"/>
    <property type="molecule type" value="Genomic_DNA"/>
</dbReference>
<name>A0A382WG06_9ZZZZ</name>
<accession>A0A382WG06</accession>
<gene>
    <name evidence="1" type="ORF">METZ01_LOCUS410567</name>
</gene>
<protein>
    <submittedName>
        <fullName evidence="1">Uncharacterized protein</fullName>
    </submittedName>
</protein>
<sequence length="58" mass="6878">MEILEWHTLSQTKGDWIMYDAPLYCILILTLKWVSWQNHTDNVVVDKTVEVVIIECRS</sequence>
<reference evidence="1" key="1">
    <citation type="submission" date="2018-05" db="EMBL/GenBank/DDBJ databases">
        <authorList>
            <person name="Lanie J.A."/>
            <person name="Ng W.-L."/>
            <person name="Kazmierczak K.M."/>
            <person name="Andrzejewski T.M."/>
            <person name="Davidsen T.M."/>
            <person name="Wayne K.J."/>
            <person name="Tettelin H."/>
            <person name="Glass J.I."/>
            <person name="Rusch D."/>
            <person name="Podicherti R."/>
            <person name="Tsui H.-C.T."/>
            <person name="Winkler M.E."/>
        </authorList>
    </citation>
    <scope>NUCLEOTIDE SEQUENCE</scope>
</reference>